<dbReference type="SUPFAM" id="SSF51338">
    <property type="entry name" value="Composite domain of metallo-dependent hydrolases"/>
    <property type="match status" value="1"/>
</dbReference>
<reference evidence="4 5" key="1">
    <citation type="journal article" date="2014" name="Int. J. Syst. Evol. Microbiol.">
        <title>Complete genome sequence of Corynebacterium casei LMG S-19264T (=DSM 44701T), isolated from a smear-ripened cheese.</title>
        <authorList>
            <consortium name="US DOE Joint Genome Institute (JGI-PGF)"/>
            <person name="Walter F."/>
            <person name="Albersmeier A."/>
            <person name="Kalinowski J."/>
            <person name="Ruckert C."/>
        </authorList>
    </citation>
    <scope>NUCLEOTIDE SEQUENCE [LARGE SCALE GENOMIC DNA]</scope>
    <source>
        <strain evidence="4 5">CGMCC 1.12976</strain>
    </source>
</reference>
<dbReference type="InterPro" id="IPR050287">
    <property type="entry name" value="MTA/SAH_deaminase"/>
</dbReference>
<evidence type="ECO:0000256" key="2">
    <source>
        <dbReference type="SAM" id="MobiDB-lite"/>
    </source>
</evidence>
<dbReference type="RefSeq" id="WP_188677516.1">
    <property type="nucleotide sequence ID" value="NZ_BMGP01000003.1"/>
</dbReference>
<dbReference type="EMBL" id="BMGP01000003">
    <property type="protein sequence ID" value="GGF26261.1"/>
    <property type="molecule type" value="Genomic_DNA"/>
</dbReference>
<dbReference type="PANTHER" id="PTHR43794">
    <property type="entry name" value="AMINOHYDROLASE SSNA-RELATED"/>
    <property type="match status" value="1"/>
</dbReference>
<dbReference type="Pfam" id="PF01979">
    <property type="entry name" value="Amidohydro_1"/>
    <property type="match status" value="1"/>
</dbReference>
<dbReference type="SUPFAM" id="SSF51556">
    <property type="entry name" value="Metallo-dependent hydrolases"/>
    <property type="match status" value="1"/>
</dbReference>
<gene>
    <name evidence="4" type="ORF">GCM10011399_19600</name>
</gene>
<dbReference type="PANTHER" id="PTHR43794:SF11">
    <property type="entry name" value="AMIDOHYDROLASE-RELATED DOMAIN-CONTAINING PROTEIN"/>
    <property type="match status" value="1"/>
</dbReference>
<organism evidence="4 5">
    <name type="scientific">Subtercola lobariae</name>
    <dbReference type="NCBI Taxonomy" id="1588641"/>
    <lineage>
        <taxon>Bacteria</taxon>
        <taxon>Bacillati</taxon>
        <taxon>Actinomycetota</taxon>
        <taxon>Actinomycetes</taxon>
        <taxon>Micrococcales</taxon>
        <taxon>Microbacteriaceae</taxon>
        <taxon>Subtercola</taxon>
    </lineage>
</organism>
<dbReference type="GO" id="GO:0016810">
    <property type="term" value="F:hydrolase activity, acting on carbon-nitrogen (but not peptide) bonds"/>
    <property type="evidence" value="ECO:0007669"/>
    <property type="project" value="InterPro"/>
</dbReference>
<evidence type="ECO:0000256" key="1">
    <source>
        <dbReference type="ARBA" id="ARBA00022801"/>
    </source>
</evidence>
<proteinExistence type="predicted"/>
<evidence type="ECO:0000313" key="4">
    <source>
        <dbReference type="EMBL" id="GGF26261.1"/>
    </source>
</evidence>
<dbReference type="Gene3D" id="2.30.40.10">
    <property type="entry name" value="Urease, subunit C, domain 1"/>
    <property type="match status" value="1"/>
</dbReference>
<feature type="region of interest" description="Disordered" evidence="2">
    <location>
        <begin position="36"/>
        <end position="59"/>
    </location>
</feature>
<protein>
    <submittedName>
        <fullName evidence="4">8-oxoguanine deaminase</fullName>
    </submittedName>
</protein>
<dbReference type="InterPro" id="IPR032466">
    <property type="entry name" value="Metal_Hydrolase"/>
</dbReference>
<evidence type="ECO:0000313" key="5">
    <source>
        <dbReference type="Proteomes" id="UP000598775"/>
    </source>
</evidence>
<name>A0A917EZB2_9MICO</name>
<dbReference type="Gene3D" id="3.20.20.140">
    <property type="entry name" value="Metal-dependent hydrolases"/>
    <property type="match status" value="1"/>
</dbReference>
<evidence type="ECO:0000259" key="3">
    <source>
        <dbReference type="Pfam" id="PF01979"/>
    </source>
</evidence>
<sequence>MPAPSPALTIVNAVIITMADGAEWFRGWMTVGDDGRITGLGAGEPPEPPQAETSDAVEGDTAAAAGTSAAPTGEVLDANGAFVAPGFISAHSHIFTSGMRGMTPGDNLYGWVGEQSTFISGAGEDDIYWFTLHGCLDFIGNGITSAYNFTDSRIVGRYDAATDRREIFDVRSERYLQRQVDAARHSGLRVLTSIRLDSEFQPPEQAFEVFADAVAYVEQNVPTELNLGTSVFGAVQWSESEQAARDEVRAMDAHGIGNQAHFLETSEALDQQREKFRWYEEAGALRDGFLFGHFVHPDTSMAEKAASSGSGMVWQPTSNGRLGSGVADIVRYRDLGMPIGVGLDDQSCTDISDPFQNMRIGMYTQRAVHQNASVLMPRDMLRMHTLGSAEALGVADRVGSLEVGKFADFVVVNPSSPDTGPVWDVYASYAFACGLRNLEKVYIGGVLVSQNGVSVHPHATSASAHLHDRVRAAAARTGLSLAW</sequence>
<feature type="domain" description="Amidohydrolase-related" evidence="3">
    <location>
        <begin position="82"/>
        <end position="448"/>
    </location>
</feature>
<comment type="caution">
    <text evidence="4">The sequence shown here is derived from an EMBL/GenBank/DDBJ whole genome shotgun (WGS) entry which is preliminary data.</text>
</comment>
<accession>A0A917EZB2</accession>
<keyword evidence="5" id="KW-1185">Reference proteome</keyword>
<dbReference type="InterPro" id="IPR011059">
    <property type="entry name" value="Metal-dep_hydrolase_composite"/>
</dbReference>
<keyword evidence="1" id="KW-0378">Hydrolase</keyword>
<dbReference type="Proteomes" id="UP000598775">
    <property type="component" value="Unassembled WGS sequence"/>
</dbReference>
<dbReference type="InterPro" id="IPR006680">
    <property type="entry name" value="Amidohydro-rel"/>
</dbReference>
<dbReference type="AlphaFoldDB" id="A0A917EZB2"/>